<dbReference type="Proteomes" id="UP001305421">
    <property type="component" value="Chromosome"/>
</dbReference>
<dbReference type="SUPFAM" id="SSF143422">
    <property type="entry name" value="Transposase IS200-like"/>
    <property type="match status" value="1"/>
</dbReference>
<gene>
    <name evidence="2" type="ORF">PDM28_05060</name>
</gene>
<evidence type="ECO:0000313" key="3">
    <source>
        <dbReference type="Proteomes" id="UP001305421"/>
    </source>
</evidence>
<proteinExistence type="predicted"/>
<sequence>MSSSKLRRGRISLIGHTYVLTTVCCGRRPWFDDPASAAIVMNALHDLSDRGYVSSLAWVVMPDHVHWMFELCNEPLCNVARRFKSSTGLALNRMHRRGGAFWQSGYHDHALRSDRSLRDHVMYILGNPVRAGITGKLGEYPHAWCKWPLDT</sequence>
<dbReference type="Gene3D" id="3.30.70.1290">
    <property type="entry name" value="Transposase IS200-like"/>
    <property type="match status" value="1"/>
</dbReference>
<dbReference type="InterPro" id="IPR052715">
    <property type="entry name" value="RAYT_transposase"/>
</dbReference>
<reference evidence="2 3" key="1">
    <citation type="submission" date="2022-12" db="EMBL/GenBank/DDBJ databases">
        <title>Two new species, Stenotrophomonas aracearum and Stenotrophomonas oahuensis, isolated from Anthurium (Araceae family) in Hawaii.</title>
        <authorList>
            <person name="Chunag S.C."/>
            <person name="Dobhal S."/>
            <person name="Alvarez A."/>
            <person name="Arif M."/>
        </authorList>
    </citation>
    <scope>NUCLEOTIDE SEQUENCE [LARGE SCALE GENOMIC DNA]</scope>
    <source>
        <strain evidence="2 3">A5588</strain>
    </source>
</reference>
<protein>
    <submittedName>
        <fullName evidence="2">Transposase</fullName>
    </submittedName>
</protein>
<dbReference type="Pfam" id="PF01797">
    <property type="entry name" value="Y1_Tnp"/>
    <property type="match status" value="1"/>
</dbReference>
<dbReference type="PANTHER" id="PTHR36966">
    <property type="entry name" value="REP-ASSOCIATED TYROSINE TRANSPOSASE"/>
    <property type="match status" value="1"/>
</dbReference>
<evidence type="ECO:0000313" key="2">
    <source>
        <dbReference type="EMBL" id="WNH49686.1"/>
    </source>
</evidence>
<evidence type="ECO:0000259" key="1">
    <source>
        <dbReference type="SMART" id="SM01321"/>
    </source>
</evidence>
<accession>A0ABY9YFV1</accession>
<dbReference type="RefSeq" id="WP_311184014.1">
    <property type="nucleotide sequence ID" value="NZ_CP115543.1"/>
</dbReference>
<keyword evidence="3" id="KW-1185">Reference proteome</keyword>
<dbReference type="NCBIfam" id="NF047646">
    <property type="entry name" value="REP_Tyr_transpos"/>
    <property type="match status" value="1"/>
</dbReference>
<dbReference type="InterPro" id="IPR002686">
    <property type="entry name" value="Transposase_17"/>
</dbReference>
<dbReference type="InterPro" id="IPR036515">
    <property type="entry name" value="Transposase_17_sf"/>
</dbReference>
<name>A0ABY9YFV1_9GAMM</name>
<organism evidence="2 3">
    <name type="scientific">Stenotrophomonas aracearum</name>
    <dbReference type="NCBI Taxonomy" id="3003272"/>
    <lineage>
        <taxon>Bacteria</taxon>
        <taxon>Pseudomonadati</taxon>
        <taxon>Pseudomonadota</taxon>
        <taxon>Gammaproteobacteria</taxon>
        <taxon>Lysobacterales</taxon>
        <taxon>Lysobacteraceae</taxon>
        <taxon>Stenotrophomonas</taxon>
    </lineage>
</organism>
<dbReference type="SMART" id="SM01321">
    <property type="entry name" value="Y1_Tnp"/>
    <property type="match status" value="1"/>
</dbReference>
<feature type="domain" description="Transposase IS200-like" evidence="1">
    <location>
        <begin position="13"/>
        <end position="127"/>
    </location>
</feature>
<dbReference type="EMBL" id="CP115543">
    <property type="protein sequence ID" value="WNH49686.1"/>
    <property type="molecule type" value="Genomic_DNA"/>
</dbReference>
<dbReference type="PANTHER" id="PTHR36966:SF1">
    <property type="entry name" value="REP-ASSOCIATED TYROSINE TRANSPOSASE"/>
    <property type="match status" value="1"/>
</dbReference>